<evidence type="ECO:0000313" key="9">
    <source>
        <dbReference type="Proteomes" id="UP001218218"/>
    </source>
</evidence>
<dbReference type="PANTHER" id="PTHR24304:SF2">
    <property type="entry name" value="24-HYDROXYCHOLESTEROL 7-ALPHA-HYDROXYLASE"/>
    <property type="match status" value="1"/>
</dbReference>
<dbReference type="InterPro" id="IPR002403">
    <property type="entry name" value="Cyt_P450_E_grp-IV"/>
</dbReference>
<keyword evidence="7" id="KW-0812">Transmembrane</keyword>
<comment type="caution">
    <text evidence="8">The sequence shown here is derived from an EMBL/GenBank/DDBJ whole genome shotgun (WGS) entry which is preliminary data.</text>
</comment>
<name>A0AAD6ZWL3_9AGAR</name>
<dbReference type="Gene3D" id="1.10.630.10">
    <property type="entry name" value="Cytochrome P450"/>
    <property type="match status" value="1"/>
</dbReference>
<keyword evidence="3 6" id="KW-0349">Heme</keyword>
<dbReference type="PRINTS" id="PR00465">
    <property type="entry name" value="EP450IV"/>
</dbReference>
<dbReference type="SUPFAM" id="SSF48264">
    <property type="entry name" value="Cytochrome P450"/>
    <property type="match status" value="1"/>
</dbReference>
<keyword evidence="5 6" id="KW-0408">Iron</keyword>
<evidence type="ECO:0000256" key="3">
    <source>
        <dbReference type="ARBA" id="ARBA00022617"/>
    </source>
</evidence>
<reference evidence="8" key="1">
    <citation type="submission" date="2023-03" db="EMBL/GenBank/DDBJ databases">
        <title>Massive genome expansion in bonnet fungi (Mycena s.s.) driven by repeated elements and novel gene families across ecological guilds.</title>
        <authorList>
            <consortium name="Lawrence Berkeley National Laboratory"/>
            <person name="Harder C.B."/>
            <person name="Miyauchi S."/>
            <person name="Viragh M."/>
            <person name="Kuo A."/>
            <person name="Thoen E."/>
            <person name="Andreopoulos B."/>
            <person name="Lu D."/>
            <person name="Skrede I."/>
            <person name="Drula E."/>
            <person name="Henrissat B."/>
            <person name="Morin E."/>
            <person name="Kohler A."/>
            <person name="Barry K."/>
            <person name="LaButti K."/>
            <person name="Morin E."/>
            <person name="Salamov A."/>
            <person name="Lipzen A."/>
            <person name="Mereny Z."/>
            <person name="Hegedus B."/>
            <person name="Baldrian P."/>
            <person name="Stursova M."/>
            <person name="Weitz H."/>
            <person name="Taylor A."/>
            <person name="Grigoriev I.V."/>
            <person name="Nagy L.G."/>
            <person name="Martin F."/>
            <person name="Kauserud H."/>
        </authorList>
    </citation>
    <scope>NUCLEOTIDE SEQUENCE</scope>
    <source>
        <strain evidence="8">CBHHK002</strain>
    </source>
</reference>
<dbReference type="AlphaFoldDB" id="A0AAD6ZWL3"/>
<dbReference type="GO" id="GO:0004497">
    <property type="term" value="F:monooxygenase activity"/>
    <property type="evidence" value="ECO:0007669"/>
    <property type="project" value="InterPro"/>
</dbReference>
<gene>
    <name evidence="8" type="ORF">DFH08DRAFT_782723</name>
</gene>
<evidence type="ECO:0000256" key="6">
    <source>
        <dbReference type="PIRSR" id="PIRSR602403-1"/>
    </source>
</evidence>
<evidence type="ECO:0000256" key="2">
    <source>
        <dbReference type="ARBA" id="ARBA00010617"/>
    </source>
</evidence>
<accession>A0AAD6ZWL3</accession>
<evidence type="ECO:0000256" key="4">
    <source>
        <dbReference type="ARBA" id="ARBA00022723"/>
    </source>
</evidence>
<sequence length="399" mass="44265">MREGYKILQGNTPTLTDIKADFDEEIQTGEFIRRLLTLTTKERLQDVFPSLLNDVNNLISTWGPQGTVDPFTELYKLVFQVTVRMATCSELADDPEAVSRLWGLYQTVEKGTTPAAILFPRFPSSGRKARDKATADLFVMLLSYVELRRNAKVPSSDAIDVLLSGGAPTNEIIECFIIGVIFAGVVNTGMNVCWVLLYLRRDLTWKTRATAEVQQLMAKHATSLSKSDPLHKRLASIPVSAWEAGMPVADALIRETLRLTSGGGVALQRNMDNAVTIGGKSIARGDFLAYLLEDVHFDASIYSDPYTFDPGRYEAGREEDKRAPFAYLGWGIGRHPCAGMKVAKLEMKVVLALFLAGFDYDIVDGAGWPLTAVPEIDRNDIHLARPLQPCTIKFKRTEE</sequence>
<evidence type="ECO:0000256" key="7">
    <source>
        <dbReference type="SAM" id="Phobius"/>
    </source>
</evidence>
<dbReference type="InterPro" id="IPR036396">
    <property type="entry name" value="Cyt_P450_sf"/>
</dbReference>
<evidence type="ECO:0000256" key="1">
    <source>
        <dbReference type="ARBA" id="ARBA00001971"/>
    </source>
</evidence>
<evidence type="ECO:0000256" key="5">
    <source>
        <dbReference type="ARBA" id="ARBA00023004"/>
    </source>
</evidence>
<keyword evidence="7" id="KW-0472">Membrane</keyword>
<organism evidence="8 9">
    <name type="scientific">Mycena albidolilacea</name>
    <dbReference type="NCBI Taxonomy" id="1033008"/>
    <lineage>
        <taxon>Eukaryota</taxon>
        <taxon>Fungi</taxon>
        <taxon>Dikarya</taxon>
        <taxon>Basidiomycota</taxon>
        <taxon>Agaricomycotina</taxon>
        <taxon>Agaricomycetes</taxon>
        <taxon>Agaricomycetidae</taxon>
        <taxon>Agaricales</taxon>
        <taxon>Marasmiineae</taxon>
        <taxon>Mycenaceae</taxon>
        <taxon>Mycena</taxon>
    </lineage>
</organism>
<dbReference type="InterPro" id="IPR050529">
    <property type="entry name" value="CYP450_sterol_14alpha_dmase"/>
</dbReference>
<keyword evidence="7" id="KW-1133">Transmembrane helix</keyword>
<keyword evidence="4 6" id="KW-0479">Metal-binding</keyword>
<comment type="cofactor">
    <cofactor evidence="1 6">
        <name>heme</name>
        <dbReference type="ChEBI" id="CHEBI:30413"/>
    </cofactor>
</comment>
<evidence type="ECO:0000313" key="8">
    <source>
        <dbReference type="EMBL" id="KAJ7342978.1"/>
    </source>
</evidence>
<feature type="binding site" description="axial binding residue" evidence="6">
    <location>
        <position position="337"/>
    </location>
    <ligand>
        <name>heme</name>
        <dbReference type="ChEBI" id="CHEBI:30413"/>
    </ligand>
    <ligandPart>
        <name>Fe</name>
        <dbReference type="ChEBI" id="CHEBI:18248"/>
    </ligandPart>
</feature>
<dbReference type="GO" id="GO:0005506">
    <property type="term" value="F:iron ion binding"/>
    <property type="evidence" value="ECO:0007669"/>
    <property type="project" value="InterPro"/>
</dbReference>
<dbReference type="Proteomes" id="UP001218218">
    <property type="component" value="Unassembled WGS sequence"/>
</dbReference>
<dbReference type="GO" id="GO:0020037">
    <property type="term" value="F:heme binding"/>
    <property type="evidence" value="ECO:0007669"/>
    <property type="project" value="InterPro"/>
</dbReference>
<dbReference type="Pfam" id="PF00067">
    <property type="entry name" value="p450"/>
    <property type="match status" value="1"/>
</dbReference>
<dbReference type="PANTHER" id="PTHR24304">
    <property type="entry name" value="CYTOCHROME P450 FAMILY 7"/>
    <property type="match status" value="1"/>
</dbReference>
<dbReference type="GO" id="GO:0016705">
    <property type="term" value="F:oxidoreductase activity, acting on paired donors, with incorporation or reduction of molecular oxygen"/>
    <property type="evidence" value="ECO:0007669"/>
    <property type="project" value="InterPro"/>
</dbReference>
<keyword evidence="9" id="KW-1185">Reference proteome</keyword>
<dbReference type="EMBL" id="JARIHO010000024">
    <property type="protein sequence ID" value="KAJ7342978.1"/>
    <property type="molecule type" value="Genomic_DNA"/>
</dbReference>
<protein>
    <submittedName>
        <fullName evidence="8">Cytochrome P450</fullName>
    </submittedName>
</protein>
<comment type="similarity">
    <text evidence="2">Belongs to the cytochrome P450 family.</text>
</comment>
<feature type="transmembrane region" description="Helical" evidence="7">
    <location>
        <begin position="176"/>
        <end position="199"/>
    </location>
</feature>
<dbReference type="InterPro" id="IPR001128">
    <property type="entry name" value="Cyt_P450"/>
</dbReference>
<proteinExistence type="inferred from homology"/>
<dbReference type="CDD" id="cd00302">
    <property type="entry name" value="cytochrome_P450"/>
    <property type="match status" value="1"/>
</dbReference>
<dbReference type="PRINTS" id="PR00385">
    <property type="entry name" value="P450"/>
</dbReference>